<evidence type="ECO:0000313" key="4">
    <source>
        <dbReference type="Proteomes" id="UP000324897"/>
    </source>
</evidence>
<proteinExistence type="predicted"/>
<sequence length="172" mass="19451">MEAAAGEEERVELEAAAILCDLTRIIRARDRRRRRRMRRQQLAEAPEIPSWGRRRLRSVLEDGGNKPAAAAAAERDGAASPDTPLAFADSLVPEEEEEEEEDNAAKKARAQDGWVQEQRGVVASLSQEKADLLKQIEEYRTRLQSSRSANESLKQLHKVRFFPLYLPLSSSR</sequence>
<feature type="coiled-coil region" evidence="1">
    <location>
        <begin position="122"/>
        <end position="156"/>
    </location>
</feature>
<dbReference type="OrthoDB" id="688855at2759"/>
<keyword evidence="4" id="KW-1185">Reference proteome</keyword>
<feature type="region of interest" description="Disordered" evidence="2">
    <location>
        <begin position="53"/>
        <end position="113"/>
    </location>
</feature>
<dbReference type="PANTHER" id="PTHR37614">
    <property type="entry name" value="OS02G0121400 PROTEIN"/>
    <property type="match status" value="1"/>
</dbReference>
<comment type="caution">
    <text evidence="3">The sequence shown here is derived from an EMBL/GenBank/DDBJ whole genome shotgun (WGS) entry which is preliminary data.</text>
</comment>
<dbReference type="EMBL" id="RWGY01000011">
    <property type="protein sequence ID" value="TVU33605.1"/>
    <property type="molecule type" value="Genomic_DNA"/>
</dbReference>
<name>A0A5J9VCD0_9POAL</name>
<dbReference type="AlphaFoldDB" id="A0A5J9VCD0"/>
<dbReference type="Gramene" id="TVU33605">
    <property type="protein sequence ID" value="TVU33605"/>
    <property type="gene ID" value="EJB05_25430"/>
</dbReference>
<dbReference type="Proteomes" id="UP000324897">
    <property type="component" value="Chromosome 1"/>
</dbReference>
<protein>
    <submittedName>
        <fullName evidence="3">Uncharacterized protein</fullName>
    </submittedName>
</protein>
<keyword evidence="1" id="KW-0175">Coiled coil</keyword>
<dbReference type="PANTHER" id="PTHR37614:SF2">
    <property type="entry name" value="OS02G0121400 PROTEIN"/>
    <property type="match status" value="1"/>
</dbReference>
<feature type="compositionally biased region" description="Acidic residues" evidence="2">
    <location>
        <begin position="92"/>
        <end position="102"/>
    </location>
</feature>
<evidence type="ECO:0000313" key="3">
    <source>
        <dbReference type="EMBL" id="TVU33605.1"/>
    </source>
</evidence>
<gene>
    <name evidence="3" type="ORF">EJB05_25430</name>
</gene>
<evidence type="ECO:0000256" key="1">
    <source>
        <dbReference type="SAM" id="Coils"/>
    </source>
</evidence>
<organism evidence="3 4">
    <name type="scientific">Eragrostis curvula</name>
    <name type="common">weeping love grass</name>
    <dbReference type="NCBI Taxonomy" id="38414"/>
    <lineage>
        <taxon>Eukaryota</taxon>
        <taxon>Viridiplantae</taxon>
        <taxon>Streptophyta</taxon>
        <taxon>Embryophyta</taxon>
        <taxon>Tracheophyta</taxon>
        <taxon>Spermatophyta</taxon>
        <taxon>Magnoliopsida</taxon>
        <taxon>Liliopsida</taxon>
        <taxon>Poales</taxon>
        <taxon>Poaceae</taxon>
        <taxon>PACMAD clade</taxon>
        <taxon>Chloridoideae</taxon>
        <taxon>Eragrostideae</taxon>
        <taxon>Eragrostidinae</taxon>
        <taxon>Eragrostis</taxon>
    </lineage>
</organism>
<accession>A0A5J9VCD0</accession>
<reference evidence="3 4" key="1">
    <citation type="journal article" date="2019" name="Sci. Rep.">
        <title>A high-quality genome of Eragrostis curvula grass provides insights into Poaceae evolution and supports new strategies to enhance forage quality.</title>
        <authorList>
            <person name="Carballo J."/>
            <person name="Santos B.A.C.M."/>
            <person name="Zappacosta D."/>
            <person name="Garbus I."/>
            <person name="Selva J.P."/>
            <person name="Gallo C.A."/>
            <person name="Diaz A."/>
            <person name="Albertini E."/>
            <person name="Caccamo M."/>
            <person name="Echenique V."/>
        </authorList>
    </citation>
    <scope>NUCLEOTIDE SEQUENCE [LARGE SCALE GENOMIC DNA]</scope>
    <source>
        <strain evidence="4">cv. Victoria</strain>
        <tissue evidence="3">Leaf</tissue>
    </source>
</reference>
<evidence type="ECO:0000256" key="2">
    <source>
        <dbReference type="SAM" id="MobiDB-lite"/>
    </source>
</evidence>